<sequence length="47" mass="5058">MGGDWKLEIAIGTIETSLKSLAHLRHNTSNFLCEVGVGNNQISTSIT</sequence>
<gene>
    <name evidence="1" type="ORF">E6Q60_06230</name>
</gene>
<protein>
    <submittedName>
        <fullName evidence="1">Uncharacterized protein</fullName>
    </submittedName>
</protein>
<organism evidence="1 2">
    <name type="scientific">Nitrosomonas oligotropha</name>
    <dbReference type="NCBI Taxonomy" id="42354"/>
    <lineage>
        <taxon>Bacteria</taxon>
        <taxon>Pseudomonadati</taxon>
        <taxon>Pseudomonadota</taxon>
        <taxon>Betaproteobacteria</taxon>
        <taxon>Nitrosomonadales</taxon>
        <taxon>Nitrosomonadaceae</taxon>
        <taxon>Nitrosomonas</taxon>
    </lineage>
</organism>
<dbReference type="AlphaFoldDB" id="A0A5C7VXH5"/>
<evidence type="ECO:0000313" key="2">
    <source>
        <dbReference type="Proteomes" id="UP000321055"/>
    </source>
</evidence>
<comment type="caution">
    <text evidence="1">The sequence shown here is derived from an EMBL/GenBank/DDBJ whole genome shotgun (WGS) entry which is preliminary data.</text>
</comment>
<dbReference type="Proteomes" id="UP000321055">
    <property type="component" value="Unassembled WGS sequence"/>
</dbReference>
<name>A0A5C7VXH5_9PROT</name>
<proteinExistence type="predicted"/>
<reference evidence="1 2" key="1">
    <citation type="submission" date="2018-09" db="EMBL/GenBank/DDBJ databases">
        <title>Metagenome Assembled Genomes from an Advanced Water Purification Facility.</title>
        <authorList>
            <person name="Stamps B.W."/>
            <person name="Spear J.R."/>
        </authorList>
    </citation>
    <scope>NUCLEOTIDE SEQUENCE [LARGE SCALE GENOMIC DNA]</scope>
    <source>
        <strain evidence="1">Bin_54_1</strain>
    </source>
</reference>
<evidence type="ECO:0000313" key="1">
    <source>
        <dbReference type="EMBL" id="TXI28904.1"/>
    </source>
</evidence>
<dbReference type="EMBL" id="SSFX01000041">
    <property type="protein sequence ID" value="TXI28904.1"/>
    <property type="molecule type" value="Genomic_DNA"/>
</dbReference>
<accession>A0A5C7VXH5</accession>